<reference evidence="1 2" key="1">
    <citation type="submission" date="2023-08" db="EMBL/GenBank/DDBJ databases">
        <authorList>
            <person name="Folkvardsen B D."/>
            <person name="Norman A."/>
        </authorList>
    </citation>
    <scope>NUCLEOTIDE SEQUENCE [LARGE SCALE GENOMIC DNA]</scope>
    <source>
        <strain evidence="1 2">Mu0053</strain>
    </source>
</reference>
<accession>A0ABM9LCX9</accession>
<evidence type="ECO:0000313" key="1">
    <source>
        <dbReference type="EMBL" id="CAJ1496890.1"/>
    </source>
</evidence>
<keyword evidence="2" id="KW-1185">Reference proteome</keyword>
<gene>
    <name evidence="1" type="ORF">MU0053_000768</name>
</gene>
<name>A0ABM9LCX9_9MYCO</name>
<evidence type="ECO:0000313" key="2">
    <source>
        <dbReference type="Proteomes" id="UP001190465"/>
    </source>
</evidence>
<dbReference type="Proteomes" id="UP001190465">
    <property type="component" value="Chromosome"/>
</dbReference>
<protein>
    <submittedName>
        <fullName evidence="1">Uncharacterized protein</fullName>
    </submittedName>
</protein>
<proteinExistence type="predicted"/>
<dbReference type="RefSeq" id="WP_308481088.1">
    <property type="nucleotide sequence ID" value="NZ_OY726397.1"/>
</dbReference>
<organism evidence="1 2">
    <name type="scientific">[Mycobacterium] burgundiense</name>
    <dbReference type="NCBI Taxonomy" id="3064286"/>
    <lineage>
        <taxon>Bacteria</taxon>
        <taxon>Bacillati</taxon>
        <taxon>Actinomycetota</taxon>
        <taxon>Actinomycetes</taxon>
        <taxon>Mycobacteriales</taxon>
        <taxon>Mycobacteriaceae</taxon>
        <taxon>Mycolicibacterium</taxon>
    </lineage>
</organism>
<dbReference type="EMBL" id="OY726397">
    <property type="protein sequence ID" value="CAJ1496890.1"/>
    <property type="molecule type" value="Genomic_DNA"/>
</dbReference>
<sequence>MTVAVDPSTVLLIGTGGTARTRAQYENGVKTDTNVQRGGVDVHRLTGVAVSVGGTGLDGATVETATPLENVQAGSIFKAEGLTEVSVRAEGRAGFGDGSPRGVLAVTVFIERLVPVGNANDLLRSGASSRRPASGE</sequence>